<keyword evidence="2" id="KW-1003">Cell membrane</keyword>
<evidence type="ECO:0000259" key="5">
    <source>
        <dbReference type="PROSITE" id="PS50893"/>
    </source>
</evidence>
<organism evidence="6 7">
    <name type="scientific">Pelomonas nitida</name>
    <dbReference type="NCBI Taxonomy" id="3299027"/>
    <lineage>
        <taxon>Bacteria</taxon>
        <taxon>Pseudomonadati</taxon>
        <taxon>Pseudomonadota</taxon>
        <taxon>Betaproteobacteria</taxon>
        <taxon>Burkholderiales</taxon>
        <taxon>Sphaerotilaceae</taxon>
        <taxon>Roseateles</taxon>
    </lineage>
</organism>
<keyword evidence="4 6" id="KW-0067">ATP-binding</keyword>
<dbReference type="InterPro" id="IPR003439">
    <property type="entry name" value="ABC_transporter-like_ATP-bd"/>
</dbReference>
<evidence type="ECO:0000256" key="2">
    <source>
        <dbReference type="ARBA" id="ARBA00022475"/>
    </source>
</evidence>
<dbReference type="RefSeq" id="WP_394490179.1">
    <property type="nucleotide sequence ID" value="NZ_JBIGIA010000015.1"/>
</dbReference>
<dbReference type="PROSITE" id="PS00211">
    <property type="entry name" value="ABC_TRANSPORTER_1"/>
    <property type="match status" value="1"/>
</dbReference>
<dbReference type="InterPro" id="IPR027417">
    <property type="entry name" value="P-loop_NTPase"/>
</dbReference>
<dbReference type="InterPro" id="IPR017911">
    <property type="entry name" value="MacB-like_ATP-bd"/>
</dbReference>
<evidence type="ECO:0000256" key="4">
    <source>
        <dbReference type="ARBA" id="ARBA00022840"/>
    </source>
</evidence>
<evidence type="ECO:0000313" key="7">
    <source>
        <dbReference type="Proteomes" id="UP001606305"/>
    </source>
</evidence>
<keyword evidence="1" id="KW-0813">Transport</keyword>
<dbReference type="Pfam" id="PF00005">
    <property type="entry name" value="ABC_tran"/>
    <property type="match status" value="1"/>
</dbReference>
<dbReference type="PROSITE" id="PS50893">
    <property type="entry name" value="ABC_TRANSPORTER_2"/>
    <property type="match status" value="1"/>
</dbReference>
<dbReference type="Proteomes" id="UP001606305">
    <property type="component" value="Unassembled WGS sequence"/>
</dbReference>
<name>A0ABW7GAE2_9BURK</name>
<keyword evidence="7" id="KW-1185">Reference proteome</keyword>
<reference evidence="6 7" key="1">
    <citation type="submission" date="2024-09" db="EMBL/GenBank/DDBJ databases">
        <title>Novel species of the genus Pelomonas and Roseateles isolated from streams.</title>
        <authorList>
            <person name="Lu H."/>
        </authorList>
    </citation>
    <scope>NUCLEOTIDE SEQUENCE [LARGE SCALE GENOMIC DNA]</scope>
    <source>
        <strain evidence="6 7">BYS96W</strain>
    </source>
</reference>
<dbReference type="CDD" id="cd03255">
    <property type="entry name" value="ABC_MJ0796_LolCDE_FtsE"/>
    <property type="match status" value="1"/>
</dbReference>
<evidence type="ECO:0000256" key="1">
    <source>
        <dbReference type="ARBA" id="ARBA00022448"/>
    </source>
</evidence>
<dbReference type="EMBL" id="JBIGIA010000015">
    <property type="protein sequence ID" value="MFG6458822.1"/>
    <property type="molecule type" value="Genomic_DNA"/>
</dbReference>
<keyword evidence="2" id="KW-0472">Membrane</keyword>
<comment type="caution">
    <text evidence="6">The sequence shown here is derived from an EMBL/GenBank/DDBJ whole genome shotgun (WGS) entry which is preliminary data.</text>
</comment>
<accession>A0ABW7GAE2</accession>
<dbReference type="PANTHER" id="PTHR24220">
    <property type="entry name" value="IMPORT ATP-BINDING PROTEIN"/>
    <property type="match status" value="1"/>
</dbReference>
<dbReference type="Gene3D" id="3.40.50.300">
    <property type="entry name" value="P-loop containing nucleotide triphosphate hydrolases"/>
    <property type="match status" value="1"/>
</dbReference>
<evidence type="ECO:0000256" key="3">
    <source>
        <dbReference type="ARBA" id="ARBA00022741"/>
    </source>
</evidence>
<dbReference type="InterPro" id="IPR017871">
    <property type="entry name" value="ABC_transporter-like_CS"/>
</dbReference>
<dbReference type="SMART" id="SM00382">
    <property type="entry name" value="AAA"/>
    <property type="match status" value="1"/>
</dbReference>
<dbReference type="SUPFAM" id="SSF52540">
    <property type="entry name" value="P-loop containing nucleoside triphosphate hydrolases"/>
    <property type="match status" value="1"/>
</dbReference>
<evidence type="ECO:0000313" key="6">
    <source>
        <dbReference type="EMBL" id="MFG6458822.1"/>
    </source>
</evidence>
<keyword evidence="3" id="KW-0547">Nucleotide-binding</keyword>
<dbReference type="InterPro" id="IPR003593">
    <property type="entry name" value="AAA+_ATPase"/>
</dbReference>
<dbReference type="PANTHER" id="PTHR24220:SF452">
    <property type="entry name" value="ABC TRANSPORTER ATP-BINDING PROTEIN"/>
    <property type="match status" value="1"/>
</dbReference>
<dbReference type="GO" id="GO:0005524">
    <property type="term" value="F:ATP binding"/>
    <property type="evidence" value="ECO:0007669"/>
    <property type="project" value="UniProtKB-KW"/>
</dbReference>
<sequence>MSQAPALFSLQAVVKRYQRGDDVVCIFNSLDLDIHSGDFLAMMGPSGSGKSTLLNLLGGIDRADAGRILFRGQAMDTLTEAQLSQWRARHAAFIFQQFNLLPMLSVARNVELPLMLTAMSSAQRRERVAAALELVGLPTQSARLPSQLSGGQQQRVAIARAIVSDTEVILCDEPTGNLDRHTSDEVLQILALLNRELGKTIVMVTHDPQAAAVASRRMHLDKGQFLALPDTAANAARVSAESAALVAA</sequence>
<gene>
    <name evidence="6" type="ORF">ACG00X_18455</name>
</gene>
<dbReference type="InterPro" id="IPR015854">
    <property type="entry name" value="ABC_transpr_LolD-like"/>
</dbReference>
<proteinExistence type="predicted"/>
<protein>
    <submittedName>
        <fullName evidence="6">ABC transporter ATP-binding protein</fullName>
    </submittedName>
</protein>
<feature type="domain" description="ABC transporter" evidence="5">
    <location>
        <begin position="8"/>
        <end position="247"/>
    </location>
</feature>